<keyword evidence="3" id="KW-1185">Reference proteome</keyword>
<dbReference type="InterPro" id="IPR051200">
    <property type="entry name" value="Host-pathogen_enzymatic-act"/>
</dbReference>
<name>A0A7G8Q0W8_9GAMM</name>
<dbReference type="PANTHER" id="PTHR47197:SF3">
    <property type="entry name" value="DIHYDRO-HEME D1 DEHYDROGENASE"/>
    <property type="match status" value="1"/>
</dbReference>
<keyword evidence="1" id="KW-0732">Signal</keyword>
<dbReference type="SUPFAM" id="SSF51004">
    <property type="entry name" value="C-terminal (heme d1) domain of cytochrome cd1-nitrite reductase"/>
    <property type="match status" value="1"/>
</dbReference>
<evidence type="ECO:0000256" key="1">
    <source>
        <dbReference type="SAM" id="SignalP"/>
    </source>
</evidence>
<evidence type="ECO:0000313" key="3">
    <source>
        <dbReference type="Proteomes" id="UP000515873"/>
    </source>
</evidence>
<dbReference type="EMBL" id="CP060412">
    <property type="protein sequence ID" value="QNK00426.1"/>
    <property type="molecule type" value="Genomic_DNA"/>
</dbReference>
<dbReference type="Proteomes" id="UP000515873">
    <property type="component" value="Chromosome"/>
</dbReference>
<dbReference type="RefSeq" id="WP_187055901.1">
    <property type="nucleotide sequence ID" value="NZ_CP060412.1"/>
</dbReference>
<gene>
    <name evidence="2" type="ORF">H8F01_15120</name>
</gene>
<feature type="chain" id="PRO_5028943045" evidence="1">
    <location>
        <begin position="24"/>
        <end position="342"/>
    </location>
</feature>
<dbReference type="Gene3D" id="2.130.10.10">
    <property type="entry name" value="YVTN repeat-like/Quinoprotein amine dehydrogenase"/>
    <property type="match status" value="2"/>
</dbReference>
<proteinExistence type="predicted"/>
<protein>
    <submittedName>
        <fullName evidence="2">YncE family protein</fullName>
    </submittedName>
</protein>
<accession>A0A7G8Q0W8</accession>
<dbReference type="AlphaFoldDB" id="A0A7G8Q0W8"/>
<dbReference type="KEGG" id="dtl:H8F01_15120"/>
<dbReference type="InterPro" id="IPR011048">
    <property type="entry name" value="Haem_d1_sf"/>
</dbReference>
<dbReference type="PROSITE" id="PS51257">
    <property type="entry name" value="PROKAR_LIPOPROTEIN"/>
    <property type="match status" value="1"/>
</dbReference>
<reference evidence="2 3" key="1">
    <citation type="submission" date="2020-08" db="EMBL/GenBank/DDBJ databases">
        <title>Dyella sp. G9 isolated from forest soil.</title>
        <authorList>
            <person name="Fu J."/>
            <person name="Qiu L."/>
        </authorList>
    </citation>
    <scope>NUCLEOTIDE SEQUENCE [LARGE SCALE GENOMIC DNA]</scope>
    <source>
        <strain evidence="2 3">G9</strain>
    </source>
</reference>
<dbReference type="PANTHER" id="PTHR47197">
    <property type="entry name" value="PROTEIN NIRF"/>
    <property type="match status" value="1"/>
</dbReference>
<sequence>MQRPIRNILALALLAACSSHAVAAPQAASFKVISQLPLGGVGGWDYLSFDEQSRHLFVTRGDRVEVVDVDQNKRIGTIPGTQGVHGVALDPTSHRGYTSNGQAASVTVFDLNTLAVVGTIKGTGEKPDAIVYDAASKHVFTFNGKGKSFSVIDPAKNTVIATVPLSGKPEFAVTDEAGHIFVNNEDTAELIKIDTATNKVAGTWKLGACESPSGLAIDRKYHRLFSVCDNKLMTVSDAEAGKVVASVAIGEGPDAVAFDEGTGMVYSSNGESGNITVVHQDDADHYSVAATVPTQPSARTLALDPKLHRLYLSAATLAGPAQEGHHPAIKPDSFTVLTVGAP</sequence>
<dbReference type="InterPro" id="IPR015943">
    <property type="entry name" value="WD40/YVTN_repeat-like_dom_sf"/>
</dbReference>
<evidence type="ECO:0000313" key="2">
    <source>
        <dbReference type="EMBL" id="QNK00426.1"/>
    </source>
</evidence>
<feature type="signal peptide" evidence="1">
    <location>
        <begin position="1"/>
        <end position="23"/>
    </location>
</feature>
<organism evidence="2 3">
    <name type="scientific">Dyella telluris</name>
    <dbReference type="NCBI Taxonomy" id="2763498"/>
    <lineage>
        <taxon>Bacteria</taxon>
        <taxon>Pseudomonadati</taxon>
        <taxon>Pseudomonadota</taxon>
        <taxon>Gammaproteobacteria</taxon>
        <taxon>Lysobacterales</taxon>
        <taxon>Rhodanobacteraceae</taxon>
        <taxon>Dyella</taxon>
    </lineage>
</organism>